<feature type="non-terminal residue" evidence="5">
    <location>
        <position position="297"/>
    </location>
</feature>
<evidence type="ECO:0000313" key="5">
    <source>
        <dbReference type="EMBL" id="CAL4066575.1"/>
    </source>
</evidence>
<sequence length="297" mass="32216">MLWWSEKVSNTSMPKLTLVCVSMLVGVVLATSELDLWTAAKEGDLDGVAKALNTDVDPNWRNPNDAWKGTALHVASANNHPLVVQALLDAGADMNIKNKESQTPIFVASGFGHTDVVTVLITHCIDVKIPKTSGTTARTEFAPTEVATALTTHGTDVPCKNFCKDANLKANNEKTENFGDTDGVTVPTHGADVKPRHIDMETALTVYGTDISITNSKKNYEILDFGNTYVITALKVQGSGLKIKENNETTVKMDFGHTDVVTAITVRSKGVNIIDNNEMTVTMKYRHKDGVTELTVQ</sequence>
<dbReference type="GO" id="GO:0031436">
    <property type="term" value="C:BRCA1-BARD1 complex"/>
    <property type="evidence" value="ECO:0007669"/>
    <property type="project" value="TreeGrafter"/>
</dbReference>
<organism evidence="5 6">
    <name type="scientific">Meganyctiphanes norvegica</name>
    <name type="common">Northern krill</name>
    <name type="synonym">Thysanopoda norvegica</name>
    <dbReference type="NCBI Taxonomy" id="48144"/>
    <lineage>
        <taxon>Eukaryota</taxon>
        <taxon>Metazoa</taxon>
        <taxon>Ecdysozoa</taxon>
        <taxon>Arthropoda</taxon>
        <taxon>Crustacea</taxon>
        <taxon>Multicrustacea</taxon>
        <taxon>Malacostraca</taxon>
        <taxon>Eumalacostraca</taxon>
        <taxon>Eucarida</taxon>
        <taxon>Euphausiacea</taxon>
        <taxon>Euphausiidae</taxon>
        <taxon>Meganyctiphanes</taxon>
    </lineage>
</organism>
<keyword evidence="2 3" id="KW-0040">ANK repeat</keyword>
<dbReference type="PROSITE" id="PS50088">
    <property type="entry name" value="ANK_REPEAT"/>
    <property type="match status" value="1"/>
</dbReference>
<feature type="chain" id="PRO_5043954468" evidence="4">
    <location>
        <begin position="31"/>
        <end position="297"/>
    </location>
</feature>
<proteinExistence type="predicted"/>
<dbReference type="EMBL" id="CAXKWB010002309">
    <property type="protein sequence ID" value="CAL4066575.1"/>
    <property type="molecule type" value="Genomic_DNA"/>
</dbReference>
<dbReference type="InterPro" id="IPR036770">
    <property type="entry name" value="Ankyrin_rpt-contain_sf"/>
</dbReference>
<dbReference type="Gene3D" id="1.25.40.20">
    <property type="entry name" value="Ankyrin repeat-containing domain"/>
    <property type="match status" value="1"/>
</dbReference>
<dbReference type="SUPFAM" id="SSF48403">
    <property type="entry name" value="Ankyrin repeat"/>
    <property type="match status" value="1"/>
</dbReference>
<dbReference type="InterPro" id="IPR002110">
    <property type="entry name" value="Ankyrin_rpt"/>
</dbReference>
<evidence type="ECO:0000256" key="3">
    <source>
        <dbReference type="PROSITE-ProRule" id="PRU00023"/>
    </source>
</evidence>
<dbReference type="AlphaFoldDB" id="A0AAV2PYB3"/>
<comment type="caution">
    <text evidence="5">The sequence shown here is derived from an EMBL/GenBank/DDBJ whole genome shotgun (WGS) entry which is preliminary data.</text>
</comment>
<dbReference type="PANTHER" id="PTHR24171:SF8">
    <property type="entry name" value="BRCA1-ASSOCIATED RING DOMAIN PROTEIN 1"/>
    <property type="match status" value="1"/>
</dbReference>
<evidence type="ECO:0000256" key="4">
    <source>
        <dbReference type="SAM" id="SignalP"/>
    </source>
</evidence>
<dbReference type="GO" id="GO:0085020">
    <property type="term" value="P:protein K6-linked ubiquitination"/>
    <property type="evidence" value="ECO:0007669"/>
    <property type="project" value="TreeGrafter"/>
</dbReference>
<dbReference type="Proteomes" id="UP001497623">
    <property type="component" value="Unassembled WGS sequence"/>
</dbReference>
<feature type="repeat" description="ANK" evidence="3">
    <location>
        <begin position="70"/>
        <end position="99"/>
    </location>
</feature>
<gene>
    <name evidence="5" type="ORF">MNOR_LOCUS5822</name>
</gene>
<dbReference type="PROSITE" id="PS50297">
    <property type="entry name" value="ANK_REP_REGION"/>
    <property type="match status" value="1"/>
</dbReference>
<evidence type="ECO:0000256" key="1">
    <source>
        <dbReference type="ARBA" id="ARBA00022737"/>
    </source>
</evidence>
<dbReference type="SMART" id="SM00248">
    <property type="entry name" value="ANK"/>
    <property type="match status" value="3"/>
</dbReference>
<keyword evidence="4" id="KW-0732">Signal</keyword>
<feature type="signal peptide" evidence="4">
    <location>
        <begin position="1"/>
        <end position="30"/>
    </location>
</feature>
<keyword evidence="6" id="KW-1185">Reference proteome</keyword>
<keyword evidence="1" id="KW-0677">Repeat</keyword>
<dbReference type="PANTHER" id="PTHR24171">
    <property type="entry name" value="ANKYRIN REPEAT DOMAIN-CONTAINING PROTEIN 39-RELATED"/>
    <property type="match status" value="1"/>
</dbReference>
<protein>
    <submittedName>
        <fullName evidence="5">Uncharacterized protein</fullName>
    </submittedName>
</protein>
<accession>A0AAV2PYB3</accession>
<reference evidence="5 6" key="1">
    <citation type="submission" date="2024-05" db="EMBL/GenBank/DDBJ databases">
        <authorList>
            <person name="Wallberg A."/>
        </authorList>
    </citation>
    <scope>NUCLEOTIDE SEQUENCE [LARGE SCALE GENOMIC DNA]</scope>
</reference>
<dbReference type="Pfam" id="PF12796">
    <property type="entry name" value="Ank_2"/>
    <property type="match status" value="1"/>
</dbReference>
<evidence type="ECO:0000256" key="2">
    <source>
        <dbReference type="ARBA" id="ARBA00023043"/>
    </source>
</evidence>
<dbReference type="GO" id="GO:0070531">
    <property type="term" value="C:BRCA1-A complex"/>
    <property type="evidence" value="ECO:0007669"/>
    <property type="project" value="TreeGrafter"/>
</dbReference>
<name>A0AAV2PYB3_MEGNR</name>
<evidence type="ECO:0000313" key="6">
    <source>
        <dbReference type="Proteomes" id="UP001497623"/>
    </source>
</evidence>
<dbReference type="GO" id="GO:0004842">
    <property type="term" value="F:ubiquitin-protein transferase activity"/>
    <property type="evidence" value="ECO:0007669"/>
    <property type="project" value="TreeGrafter"/>
</dbReference>